<gene>
    <name evidence="2" type="ORF">QWF21_04395</name>
</gene>
<dbReference type="Proteomes" id="UP001339167">
    <property type="component" value="Unassembled WGS sequence"/>
</dbReference>
<evidence type="ECO:0000256" key="1">
    <source>
        <dbReference type="SAM" id="Phobius"/>
    </source>
</evidence>
<proteinExistence type="predicted"/>
<evidence type="ECO:0000313" key="2">
    <source>
        <dbReference type="EMBL" id="MEE2023477.1"/>
    </source>
</evidence>
<organism evidence="2 3">
    <name type="scientific">Alkalimonas mucilaginosa</name>
    <dbReference type="NCBI Taxonomy" id="3057676"/>
    <lineage>
        <taxon>Bacteria</taxon>
        <taxon>Pseudomonadati</taxon>
        <taxon>Pseudomonadota</taxon>
        <taxon>Gammaproteobacteria</taxon>
        <taxon>Alkalimonas</taxon>
    </lineage>
</organism>
<feature type="transmembrane region" description="Helical" evidence="1">
    <location>
        <begin position="24"/>
        <end position="50"/>
    </location>
</feature>
<accession>A0ABU7JCR0</accession>
<keyword evidence="3" id="KW-1185">Reference proteome</keyword>
<name>A0ABU7JCR0_9GAMM</name>
<keyword evidence="1" id="KW-1133">Transmembrane helix</keyword>
<dbReference type="RefSeq" id="WP_330086823.1">
    <property type="nucleotide sequence ID" value="NZ_JAUGZK010000002.1"/>
</dbReference>
<protein>
    <submittedName>
        <fullName evidence="2">Uncharacterized protein</fullName>
    </submittedName>
</protein>
<feature type="transmembrane region" description="Helical" evidence="1">
    <location>
        <begin position="62"/>
        <end position="84"/>
    </location>
</feature>
<dbReference type="EMBL" id="JAUGZK010000002">
    <property type="protein sequence ID" value="MEE2023477.1"/>
    <property type="molecule type" value="Genomic_DNA"/>
</dbReference>
<comment type="caution">
    <text evidence="2">The sequence shown here is derived from an EMBL/GenBank/DDBJ whole genome shotgun (WGS) entry which is preliminary data.</text>
</comment>
<evidence type="ECO:0000313" key="3">
    <source>
        <dbReference type="Proteomes" id="UP001339167"/>
    </source>
</evidence>
<sequence>MENQSLQAASNQFINNDEVSTGDWMLTIFLLMIPIVGIVLLFVWAFGGGTKRSKANFAKASLIWLAIIICFYLILGAAVLSFMFM</sequence>
<keyword evidence="1" id="KW-0472">Membrane</keyword>
<reference evidence="2 3" key="1">
    <citation type="submission" date="2023-06" db="EMBL/GenBank/DDBJ databases">
        <title>Alkalimonas sp., MEB004 an alkaliphilic bacterium isolated from Lonar Lake, India.</title>
        <authorList>
            <person name="Joshi A."/>
            <person name="Thite S."/>
        </authorList>
    </citation>
    <scope>NUCLEOTIDE SEQUENCE [LARGE SCALE GENOMIC DNA]</scope>
    <source>
        <strain evidence="2 3">MEB004</strain>
    </source>
</reference>
<keyword evidence="1" id="KW-0812">Transmembrane</keyword>